<organism evidence="5 6">
    <name type="scientific">Eucalyptus globulus</name>
    <name type="common">Tasmanian blue gum</name>
    <dbReference type="NCBI Taxonomy" id="34317"/>
    <lineage>
        <taxon>Eukaryota</taxon>
        <taxon>Viridiplantae</taxon>
        <taxon>Streptophyta</taxon>
        <taxon>Embryophyta</taxon>
        <taxon>Tracheophyta</taxon>
        <taxon>Spermatophyta</taxon>
        <taxon>Magnoliopsida</taxon>
        <taxon>eudicotyledons</taxon>
        <taxon>Gunneridae</taxon>
        <taxon>Pentapetalae</taxon>
        <taxon>rosids</taxon>
        <taxon>malvids</taxon>
        <taxon>Myrtales</taxon>
        <taxon>Myrtaceae</taxon>
        <taxon>Myrtoideae</taxon>
        <taxon>Eucalypteae</taxon>
        <taxon>Eucalyptus</taxon>
    </lineage>
</organism>
<dbReference type="InterPro" id="IPR027417">
    <property type="entry name" value="P-loop_NTPase"/>
</dbReference>
<dbReference type="Pfam" id="PF23598">
    <property type="entry name" value="LRR_14"/>
    <property type="match status" value="2"/>
</dbReference>
<dbReference type="PANTHER" id="PTHR11017">
    <property type="entry name" value="LEUCINE-RICH REPEAT-CONTAINING PROTEIN"/>
    <property type="match status" value="1"/>
</dbReference>
<dbReference type="PRINTS" id="PR00364">
    <property type="entry name" value="DISEASERSIST"/>
</dbReference>
<evidence type="ECO:0000256" key="3">
    <source>
        <dbReference type="ARBA" id="ARBA00022821"/>
    </source>
</evidence>
<dbReference type="InterPro" id="IPR058192">
    <property type="entry name" value="WHD_ROQ1-like"/>
</dbReference>
<dbReference type="PROSITE" id="PS50104">
    <property type="entry name" value="TIR"/>
    <property type="match status" value="1"/>
</dbReference>
<dbReference type="GO" id="GO:0051707">
    <property type="term" value="P:response to other organism"/>
    <property type="evidence" value="ECO:0007669"/>
    <property type="project" value="UniProtKB-ARBA"/>
</dbReference>
<dbReference type="GO" id="GO:0006952">
    <property type="term" value="P:defense response"/>
    <property type="evidence" value="ECO:0007669"/>
    <property type="project" value="UniProtKB-KW"/>
</dbReference>
<dbReference type="InterPro" id="IPR044974">
    <property type="entry name" value="Disease_R_plants"/>
</dbReference>
<dbReference type="Gene3D" id="3.40.50.10140">
    <property type="entry name" value="Toll/interleukin-1 receptor homology (TIR) domain"/>
    <property type="match status" value="1"/>
</dbReference>
<dbReference type="SMART" id="SM00255">
    <property type="entry name" value="TIR"/>
    <property type="match status" value="1"/>
</dbReference>
<dbReference type="SUPFAM" id="SSF52058">
    <property type="entry name" value="L domain-like"/>
    <property type="match status" value="2"/>
</dbReference>
<dbReference type="Gene3D" id="3.40.1170.20">
    <property type="entry name" value="tRNA intron endonuclease, N-terminal domain"/>
    <property type="match status" value="2"/>
</dbReference>
<evidence type="ECO:0000313" key="6">
    <source>
        <dbReference type="Proteomes" id="UP001634007"/>
    </source>
</evidence>
<dbReference type="InterPro" id="IPR000157">
    <property type="entry name" value="TIR_dom"/>
</dbReference>
<name>A0ABD3JV15_EUCGL</name>
<comment type="caution">
    <text evidence="5">The sequence shown here is derived from an EMBL/GenBank/DDBJ whole genome shotgun (WGS) entry which is preliminary data.</text>
</comment>
<evidence type="ECO:0000256" key="2">
    <source>
        <dbReference type="ARBA" id="ARBA00022737"/>
    </source>
</evidence>
<evidence type="ECO:0000313" key="5">
    <source>
        <dbReference type="EMBL" id="KAL3729606.1"/>
    </source>
</evidence>
<keyword evidence="6" id="KW-1185">Reference proteome</keyword>
<sequence length="1226" mass="140909">MFKDDNSLEIGKDFDSEILDFITQSKISIPIISENYASSKWCLRELVRIMDRKKSMSHMVLPIFYKVNPSDVRYLKGKFGEAFRMREKRFDKNDIQEGKQALTEVSYLNGWESEKFANGHERELVEEVIKTIMSKLRHDFQLDVPKHLVGVGDHVNKIRNWVDTLASHARMIGIYGMGGIGKTTLAKVIYNELLNDFLHRSFLPDIRETAHHNGILYLQNLLIEEILPNEHQVCKVDEGISLIKSRFKGKRVLILLDDVDHQDQLNALARERDWFSTGSIIIVTTRYEAVLDQPEFQADYKYELSELDEVHSLLLFKRHAFHMGHCLKDFEGISRDILSTMGGLPLAIKVIGSYLYGKTNEKVWQDILKKLRNESAKDVQKILMISYDALEPKHKNIFLDIACFFIGEDSKFAIYTWEDFYPYQGIEELKLRCLIKIGDRGEFRMHDQLRDLGRSIFCQGQSLERCLKQWVDQEGLTVKPERGARYCLKNYDTYFQWPRGCSPAYTSEQFKNLPSSRFLQLCWKALSGDFNELFSELRWLRWFYIEPNMLSSAINFHLSKLVVLELSQNKLAEDWSGWSSIMVAKRLKVLNLSYSQVLRCTPDFSTFTELEILILDECCKLEQVHPSIGQVKRLVSLYLRNCLNLKELPEEVGELQELKELLLDDAGITKIPMSIGSLKKLQKLSFPHCLSLVEIPISIDNLSSLQHFDQSSYSLLSEISRSNRNLSSLECFNLLSSIGNLSSLRHLNLSQCSSLRDIPSSIGNLSSLQHLNLSQCSSLRDIPSSVGNLSSLLYLNLSHCLSLREIPNSIGNLSSLQYLNLSHCSSLREIPTSIGDLHKLQHLNIDDPLIKEIPDAIGRFKELRRIIIISHDCWGIGSVYCSRSLSKIIDTSLSTLPDCKDKSFLQNLLSQHFKVLRLMPKHPFGLTYLQYNFAIPKFLQLSCLIDLEELHLYACDQLESIQGLPSRLLKFYVDSYPNLILPELGRFKYLEELSIRLEIQGHGELEFLETINIYSCKSIERLILPKLQCLKRLHACSCNNLVEIGGLDKAELLEAIDISNCRSIERLPKLGCFATLKELNINGCHHLHGVESLERFSSCRSIFMKDCENLEKLPNLSKFENLESFIILGLIRLREIPGIGELRSLTKGSIIECQSLEILPDLSGCEKLRYVRVVACDKLTQLWGLEKLDLTLLQIYGCQHVPELFKTCNGRYEYECFCIPEVIKLQ</sequence>
<dbReference type="SMART" id="SM00369">
    <property type="entry name" value="LRR_TYP"/>
    <property type="match status" value="5"/>
</dbReference>
<feature type="domain" description="TIR" evidence="4">
    <location>
        <begin position="1"/>
        <end position="136"/>
    </location>
</feature>
<dbReference type="SUPFAM" id="SSF52200">
    <property type="entry name" value="Toll/Interleukin receptor TIR domain"/>
    <property type="match status" value="1"/>
</dbReference>
<dbReference type="InterPro" id="IPR055414">
    <property type="entry name" value="LRR_R13L4/SHOC2-like"/>
</dbReference>
<dbReference type="Pfam" id="PF00931">
    <property type="entry name" value="NB-ARC"/>
    <property type="match status" value="1"/>
</dbReference>
<dbReference type="Gene3D" id="3.80.10.10">
    <property type="entry name" value="Ribonuclease Inhibitor"/>
    <property type="match status" value="3"/>
</dbReference>
<reference evidence="5 6" key="1">
    <citation type="submission" date="2024-11" db="EMBL/GenBank/DDBJ databases">
        <title>Chromosome-level genome assembly of Eucalyptus globulus Labill. provides insights into its genome evolution.</title>
        <authorList>
            <person name="Li X."/>
        </authorList>
    </citation>
    <scope>NUCLEOTIDE SEQUENCE [LARGE SCALE GENOMIC DNA]</scope>
    <source>
        <strain evidence="5">CL2024</strain>
        <tissue evidence="5">Fresh tender leaves</tissue>
    </source>
</reference>
<dbReference type="Pfam" id="PF01582">
    <property type="entry name" value="TIR"/>
    <property type="match status" value="1"/>
</dbReference>
<evidence type="ECO:0000259" key="4">
    <source>
        <dbReference type="PROSITE" id="PS50104"/>
    </source>
</evidence>
<keyword evidence="3" id="KW-0611">Plant defense</keyword>
<dbReference type="InterPro" id="IPR003591">
    <property type="entry name" value="Leu-rich_rpt_typical-subtyp"/>
</dbReference>
<dbReference type="InterPro" id="IPR032675">
    <property type="entry name" value="LRR_dom_sf"/>
</dbReference>
<accession>A0ABD3JV15</accession>
<dbReference type="InterPro" id="IPR035897">
    <property type="entry name" value="Toll_tir_struct_dom_sf"/>
</dbReference>
<dbReference type="PANTHER" id="PTHR11017:SF570">
    <property type="entry name" value="DISEASE RESISTANCE PROTEIN (TIR-NBS CLASS)-RELATED"/>
    <property type="match status" value="1"/>
</dbReference>
<dbReference type="InterPro" id="IPR002182">
    <property type="entry name" value="NB-ARC"/>
</dbReference>
<dbReference type="Proteomes" id="UP001634007">
    <property type="component" value="Unassembled WGS sequence"/>
</dbReference>
<proteinExistence type="predicted"/>
<dbReference type="AlphaFoldDB" id="A0ABD3JV15"/>
<dbReference type="Gene3D" id="3.40.50.300">
    <property type="entry name" value="P-loop containing nucleotide triphosphate hydrolases"/>
    <property type="match status" value="1"/>
</dbReference>
<dbReference type="Gene3D" id="1.10.8.430">
    <property type="entry name" value="Helical domain of apoptotic protease-activating factors"/>
    <property type="match status" value="1"/>
</dbReference>
<dbReference type="SUPFAM" id="SSF52540">
    <property type="entry name" value="P-loop containing nucleoside triphosphate hydrolases"/>
    <property type="match status" value="1"/>
</dbReference>
<gene>
    <name evidence="5" type="ORF">ACJRO7_026695</name>
</gene>
<protein>
    <recommendedName>
        <fullName evidence="4">TIR domain-containing protein</fullName>
    </recommendedName>
</protein>
<dbReference type="InterPro" id="IPR042197">
    <property type="entry name" value="Apaf_helical"/>
</dbReference>
<dbReference type="EMBL" id="JBJKBG010000007">
    <property type="protein sequence ID" value="KAL3729606.1"/>
    <property type="molecule type" value="Genomic_DNA"/>
</dbReference>
<keyword evidence="1" id="KW-0433">Leucine-rich repeat</keyword>
<dbReference type="Pfam" id="PF23282">
    <property type="entry name" value="WHD_ROQ1"/>
    <property type="match status" value="1"/>
</dbReference>
<evidence type="ECO:0000256" key="1">
    <source>
        <dbReference type="ARBA" id="ARBA00022614"/>
    </source>
</evidence>
<keyword evidence="2" id="KW-0677">Repeat</keyword>